<evidence type="ECO:0000313" key="3">
    <source>
        <dbReference type="Proteomes" id="UP000324222"/>
    </source>
</evidence>
<feature type="compositionally biased region" description="Polar residues" evidence="1">
    <location>
        <begin position="7"/>
        <end position="20"/>
    </location>
</feature>
<dbReference type="Proteomes" id="UP000324222">
    <property type="component" value="Unassembled WGS sequence"/>
</dbReference>
<evidence type="ECO:0000313" key="2">
    <source>
        <dbReference type="EMBL" id="MPC73419.1"/>
    </source>
</evidence>
<dbReference type="AlphaFoldDB" id="A0A5B7HUI0"/>
<accession>A0A5B7HUI0</accession>
<proteinExistence type="predicted"/>
<feature type="region of interest" description="Disordered" evidence="1">
    <location>
        <begin position="1"/>
        <end position="20"/>
    </location>
</feature>
<name>A0A5B7HUI0_PORTR</name>
<gene>
    <name evidence="2" type="ORF">E2C01_067746</name>
</gene>
<feature type="region of interest" description="Disordered" evidence="1">
    <location>
        <begin position="76"/>
        <end position="141"/>
    </location>
</feature>
<evidence type="ECO:0000256" key="1">
    <source>
        <dbReference type="SAM" id="MobiDB-lite"/>
    </source>
</evidence>
<protein>
    <submittedName>
        <fullName evidence="2">Uncharacterized protein</fullName>
    </submittedName>
</protein>
<feature type="compositionally biased region" description="Low complexity" evidence="1">
    <location>
        <begin position="102"/>
        <end position="111"/>
    </location>
</feature>
<keyword evidence="3" id="KW-1185">Reference proteome</keyword>
<feature type="compositionally biased region" description="Basic and acidic residues" evidence="1">
    <location>
        <begin position="121"/>
        <end position="135"/>
    </location>
</feature>
<reference evidence="2 3" key="1">
    <citation type="submission" date="2019-05" db="EMBL/GenBank/DDBJ databases">
        <title>Another draft genome of Portunus trituberculatus and its Hox gene families provides insights of decapod evolution.</title>
        <authorList>
            <person name="Jeong J.-H."/>
            <person name="Song I."/>
            <person name="Kim S."/>
            <person name="Choi T."/>
            <person name="Kim D."/>
            <person name="Ryu S."/>
            <person name="Kim W."/>
        </authorList>
    </citation>
    <scope>NUCLEOTIDE SEQUENCE [LARGE SCALE GENOMIC DNA]</scope>
    <source>
        <tissue evidence="2">Muscle</tissue>
    </source>
</reference>
<comment type="caution">
    <text evidence="2">The sequence shown here is derived from an EMBL/GenBank/DDBJ whole genome shotgun (WGS) entry which is preliminary data.</text>
</comment>
<dbReference type="EMBL" id="VSRR010036753">
    <property type="protein sequence ID" value="MPC73419.1"/>
    <property type="molecule type" value="Genomic_DNA"/>
</dbReference>
<sequence>MRASRIRSVTTAGGTAATQSYTTSCSARQLLPLRPAQPAPNQPHNGGLLTCRKVRTAFFVHHTPMDVMLQAVTNRCPPQQRELQRPALNTSPVMDRPETPRRPSSSSVSKRSSGENPPPTGEERRRKDRQKDDGARVGTCA</sequence>
<organism evidence="2 3">
    <name type="scientific">Portunus trituberculatus</name>
    <name type="common">Swimming crab</name>
    <name type="synonym">Neptunus trituberculatus</name>
    <dbReference type="NCBI Taxonomy" id="210409"/>
    <lineage>
        <taxon>Eukaryota</taxon>
        <taxon>Metazoa</taxon>
        <taxon>Ecdysozoa</taxon>
        <taxon>Arthropoda</taxon>
        <taxon>Crustacea</taxon>
        <taxon>Multicrustacea</taxon>
        <taxon>Malacostraca</taxon>
        <taxon>Eumalacostraca</taxon>
        <taxon>Eucarida</taxon>
        <taxon>Decapoda</taxon>
        <taxon>Pleocyemata</taxon>
        <taxon>Brachyura</taxon>
        <taxon>Eubrachyura</taxon>
        <taxon>Portunoidea</taxon>
        <taxon>Portunidae</taxon>
        <taxon>Portuninae</taxon>
        <taxon>Portunus</taxon>
    </lineage>
</organism>